<organism evidence="2 3">
    <name type="scientific">Roseospirillum parvum</name>
    <dbReference type="NCBI Taxonomy" id="83401"/>
    <lineage>
        <taxon>Bacteria</taxon>
        <taxon>Pseudomonadati</taxon>
        <taxon>Pseudomonadota</taxon>
        <taxon>Alphaproteobacteria</taxon>
        <taxon>Rhodospirillales</taxon>
        <taxon>Rhodospirillaceae</taxon>
        <taxon>Roseospirillum</taxon>
    </lineage>
</organism>
<dbReference type="SUPFAM" id="SSF51269">
    <property type="entry name" value="AFP III-like domain"/>
    <property type="match status" value="1"/>
</dbReference>
<proteinExistence type="predicted"/>
<accession>A0A1G8A2A1</accession>
<dbReference type="OrthoDB" id="9816550at2"/>
<dbReference type="InterPro" id="IPR013785">
    <property type="entry name" value="Aldolase_TIM"/>
</dbReference>
<evidence type="ECO:0000313" key="2">
    <source>
        <dbReference type="EMBL" id="SDH15059.1"/>
    </source>
</evidence>
<dbReference type="PROSITE" id="PS50844">
    <property type="entry name" value="AFP_LIKE"/>
    <property type="match status" value="1"/>
</dbReference>
<dbReference type="Gene3D" id="3.90.1210.10">
    <property type="entry name" value="Antifreeze-like/N-acetylneuraminic acid synthase C-terminal domain"/>
    <property type="match status" value="1"/>
</dbReference>
<sequence length="349" mass="38071">MTKSKTLVIGDRSIGPGHPCYLIVEVGTTCLGDIDHALALVEAGAAAGVDAVKFQVIDPDQISDPAVTYTYRSGGETFEANMKEMFSRLAFSEAEWQRIADHCAAHGVHFFATVDYPAGVDLLDRLGAPAHKLGAWDATYKELIEKVGATGKPTFVDLGPATEQEVAQMAQWFQEAGGSSLIFLHDYHTSEPSQMNMRAVQFLDQTYPWPVGYSSPGLDHDLDFLALGLGATCLEKRLILSRQQRAFHADESLEPDELKDWVARIRRAEASLGTVAIRPSDKDLADARKYYRSLCTLTEVKAGEAFTADNLGAKRPADGLAPARLTEFLGRRAARDLPLNTLIGETDAE</sequence>
<dbReference type="SMART" id="SM00858">
    <property type="entry name" value="SAF"/>
    <property type="match status" value="1"/>
</dbReference>
<dbReference type="Proteomes" id="UP000217076">
    <property type="component" value="Unassembled WGS sequence"/>
</dbReference>
<dbReference type="Pfam" id="PF08666">
    <property type="entry name" value="SAF"/>
    <property type="match status" value="1"/>
</dbReference>
<dbReference type="InterPro" id="IPR013974">
    <property type="entry name" value="SAF"/>
</dbReference>
<dbReference type="AlphaFoldDB" id="A0A1G8A2A1"/>
<dbReference type="CDD" id="cd11615">
    <property type="entry name" value="SAF_NeuB_like"/>
    <property type="match status" value="1"/>
</dbReference>
<dbReference type="STRING" id="83401.SAMN05421742_104297"/>
<dbReference type="EMBL" id="FNCV01000004">
    <property type="protein sequence ID" value="SDH15059.1"/>
    <property type="molecule type" value="Genomic_DNA"/>
</dbReference>
<dbReference type="InterPro" id="IPR036732">
    <property type="entry name" value="AFP_Neu5c_C_sf"/>
</dbReference>
<dbReference type="Pfam" id="PF03102">
    <property type="entry name" value="NeuB"/>
    <property type="match status" value="1"/>
</dbReference>
<dbReference type="Gene3D" id="3.20.20.70">
    <property type="entry name" value="Aldolase class I"/>
    <property type="match status" value="1"/>
</dbReference>
<name>A0A1G8A2A1_9PROT</name>
<feature type="domain" description="AFP-like" evidence="1">
    <location>
        <begin position="293"/>
        <end position="349"/>
    </location>
</feature>
<keyword evidence="3" id="KW-1185">Reference proteome</keyword>
<evidence type="ECO:0000313" key="3">
    <source>
        <dbReference type="Proteomes" id="UP000217076"/>
    </source>
</evidence>
<evidence type="ECO:0000259" key="1">
    <source>
        <dbReference type="PROSITE" id="PS50844"/>
    </source>
</evidence>
<protein>
    <submittedName>
        <fullName evidence="2">N-acetylneuraminate synthase</fullName>
    </submittedName>
</protein>
<dbReference type="SUPFAM" id="SSF51569">
    <property type="entry name" value="Aldolase"/>
    <property type="match status" value="1"/>
</dbReference>
<dbReference type="GO" id="GO:0047444">
    <property type="term" value="F:N-acylneuraminate-9-phosphate synthase activity"/>
    <property type="evidence" value="ECO:0007669"/>
    <property type="project" value="TreeGrafter"/>
</dbReference>
<reference evidence="3" key="1">
    <citation type="submission" date="2016-10" db="EMBL/GenBank/DDBJ databases">
        <authorList>
            <person name="Varghese N."/>
            <person name="Submissions S."/>
        </authorList>
    </citation>
    <scope>NUCLEOTIDE SEQUENCE [LARGE SCALE GENOMIC DNA]</scope>
    <source>
        <strain evidence="3">930I</strain>
    </source>
</reference>
<dbReference type="RefSeq" id="WP_092618267.1">
    <property type="nucleotide sequence ID" value="NZ_FNCV01000004.1"/>
</dbReference>
<dbReference type="PANTHER" id="PTHR42966">
    <property type="entry name" value="N-ACETYLNEURAMINATE SYNTHASE"/>
    <property type="match status" value="1"/>
</dbReference>
<dbReference type="GO" id="GO:0016051">
    <property type="term" value="P:carbohydrate biosynthetic process"/>
    <property type="evidence" value="ECO:0007669"/>
    <property type="project" value="InterPro"/>
</dbReference>
<dbReference type="InterPro" id="IPR051690">
    <property type="entry name" value="PseI-like"/>
</dbReference>
<gene>
    <name evidence="2" type="ORF">SAMN05421742_104297</name>
</gene>
<dbReference type="InterPro" id="IPR013132">
    <property type="entry name" value="PseI/NeuA/B-like_N"/>
</dbReference>
<dbReference type="InterPro" id="IPR057736">
    <property type="entry name" value="SAF_PseI/NeuA/NeuB"/>
</dbReference>
<dbReference type="InterPro" id="IPR006190">
    <property type="entry name" value="SAF_AFP_Neu5Ac"/>
</dbReference>
<dbReference type="PANTHER" id="PTHR42966:SF3">
    <property type="entry name" value="BLR5971 PROTEIN"/>
    <property type="match status" value="1"/>
</dbReference>